<evidence type="ECO:0000313" key="3">
    <source>
        <dbReference type="EMBL" id="HGQ18934.1"/>
    </source>
</evidence>
<reference evidence="2" key="1">
    <citation type="journal article" date="2020" name="mSystems">
        <title>Genome- and Community-Level Interaction Insights into Carbon Utilization and Element Cycling Functions of Hydrothermarchaeota in Hydrothermal Sediment.</title>
        <authorList>
            <person name="Zhou Z."/>
            <person name="Liu Y."/>
            <person name="Xu W."/>
            <person name="Pan J."/>
            <person name="Luo Z.H."/>
            <person name="Li M."/>
        </authorList>
    </citation>
    <scope>NUCLEOTIDE SEQUENCE [LARGE SCALE GENOMIC DNA]</scope>
    <source>
        <strain evidence="2">SpSt-618</strain>
        <strain evidence="3">SpSt-657</strain>
    </source>
</reference>
<evidence type="ECO:0000259" key="1">
    <source>
        <dbReference type="Pfam" id="PF00248"/>
    </source>
</evidence>
<gene>
    <name evidence="2" type="ORF">ENT87_06470</name>
    <name evidence="3" type="ORF">ENU30_08195</name>
</gene>
<organism evidence="2">
    <name type="scientific">Ignisphaera aggregans</name>
    <dbReference type="NCBI Taxonomy" id="334771"/>
    <lineage>
        <taxon>Archaea</taxon>
        <taxon>Thermoproteota</taxon>
        <taxon>Thermoprotei</taxon>
        <taxon>Desulfurococcales</taxon>
        <taxon>Desulfurococcaceae</taxon>
        <taxon>Ignisphaera</taxon>
    </lineage>
</organism>
<dbReference type="CDD" id="cd19100">
    <property type="entry name" value="AKR_unchar"/>
    <property type="match status" value="1"/>
</dbReference>
<evidence type="ECO:0000313" key="2">
    <source>
        <dbReference type="EMBL" id="HGN37173.1"/>
    </source>
</evidence>
<dbReference type="EMBL" id="DTAI01000193">
    <property type="protein sequence ID" value="HGN37173.1"/>
    <property type="molecule type" value="Genomic_DNA"/>
</dbReference>
<dbReference type="PANTHER" id="PTHR43312">
    <property type="entry name" value="D-THREO-ALDOSE 1-DEHYDROGENASE"/>
    <property type="match status" value="1"/>
</dbReference>
<dbReference type="Gene3D" id="3.20.20.100">
    <property type="entry name" value="NADP-dependent oxidoreductase domain"/>
    <property type="match status" value="1"/>
</dbReference>
<dbReference type="EMBL" id="DTBZ01000154">
    <property type="protein sequence ID" value="HGQ18934.1"/>
    <property type="molecule type" value="Genomic_DNA"/>
</dbReference>
<sequence length="299" mass="34031">MYRKGCGEVFILEYRRLGRTNFKVSVLAIGGYGPGVHPDPQLAIKVVEEVIGEGINIIDIAPSYAEAETRLGSLIKKYRDRLVVAEKTLERTYEGAWRELRTTLSRFGIESIDVYQFHAVSSLDELDKIFSEKGAAKAFIEARDQGLIKFIGITAHSDMRIVLKALEIFDFDTVLIPVYAAAMTIPRPENDFRPVLKAALDRDIGVIAIKSVAKRRYVGERRYTTWYEPFDGQDDIDMAVWYTLSQEPVATYSMAGDLRLWPMILNAGKRFRKLSIEEQNRVVEVFREKGARPLFPENV</sequence>
<accession>A0A7J3I994</accession>
<feature type="domain" description="NADP-dependent oxidoreductase" evidence="1">
    <location>
        <begin position="28"/>
        <end position="232"/>
    </location>
</feature>
<dbReference type="PANTHER" id="PTHR43312:SF1">
    <property type="entry name" value="NADP-DEPENDENT OXIDOREDUCTASE DOMAIN-CONTAINING PROTEIN"/>
    <property type="match status" value="1"/>
</dbReference>
<protein>
    <submittedName>
        <fullName evidence="2">Aldo/keto reductase</fullName>
    </submittedName>
</protein>
<dbReference type="InterPro" id="IPR036812">
    <property type="entry name" value="NAD(P)_OxRdtase_dom_sf"/>
</dbReference>
<name>A0A7J3I994_9CREN</name>
<comment type="caution">
    <text evidence="2">The sequence shown here is derived from an EMBL/GenBank/DDBJ whole genome shotgun (WGS) entry which is preliminary data.</text>
</comment>
<dbReference type="InterPro" id="IPR053135">
    <property type="entry name" value="AKR2_Oxidoreductase"/>
</dbReference>
<dbReference type="Pfam" id="PF00248">
    <property type="entry name" value="Aldo_ket_red"/>
    <property type="match status" value="1"/>
</dbReference>
<dbReference type="InterPro" id="IPR023210">
    <property type="entry name" value="NADP_OxRdtase_dom"/>
</dbReference>
<proteinExistence type="predicted"/>
<dbReference type="SUPFAM" id="SSF51430">
    <property type="entry name" value="NAD(P)-linked oxidoreductase"/>
    <property type="match status" value="1"/>
</dbReference>
<dbReference type="AlphaFoldDB" id="A0A7J3I994"/>